<proteinExistence type="predicted"/>
<organism evidence="1 2">
    <name type="scientific">Leptospira idonii</name>
    <dbReference type="NCBI Taxonomy" id="1193500"/>
    <lineage>
        <taxon>Bacteria</taxon>
        <taxon>Pseudomonadati</taxon>
        <taxon>Spirochaetota</taxon>
        <taxon>Spirochaetia</taxon>
        <taxon>Leptospirales</taxon>
        <taxon>Leptospiraceae</taxon>
        <taxon>Leptospira</taxon>
    </lineage>
</organism>
<dbReference type="Gene3D" id="3.40.630.30">
    <property type="match status" value="1"/>
</dbReference>
<keyword evidence="1" id="KW-0808">Transferase</keyword>
<dbReference type="EMBL" id="RQHW01000047">
    <property type="protein sequence ID" value="TGN18708.1"/>
    <property type="molecule type" value="Genomic_DNA"/>
</dbReference>
<keyword evidence="2" id="KW-1185">Reference proteome</keyword>
<dbReference type="Pfam" id="PF04339">
    <property type="entry name" value="FemAB_like"/>
    <property type="match status" value="1"/>
</dbReference>
<dbReference type="InterPro" id="IPR016181">
    <property type="entry name" value="Acyl_CoA_acyltransferase"/>
</dbReference>
<dbReference type="SUPFAM" id="SSF55729">
    <property type="entry name" value="Acyl-CoA N-acyltransferases (Nat)"/>
    <property type="match status" value="1"/>
</dbReference>
<dbReference type="RefSeq" id="WP_135761390.1">
    <property type="nucleotide sequence ID" value="NZ_RQHW01000047.1"/>
</dbReference>
<evidence type="ECO:0000313" key="1">
    <source>
        <dbReference type="EMBL" id="TGN18708.1"/>
    </source>
</evidence>
<dbReference type="PANTHER" id="PTHR47017">
    <property type="entry name" value="ACYL-COA"/>
    <property type="match status" value="1"/>
</dbReference>
<sequence length="389" mass="45509">MTSFTSPLSLETSFFAFSPGEWNRLVPSDSVFQEWEFLSTLESTGCVGKNDWVIRILRFQENGELLGVLPFYKRFDSYGEYIFDFQWANAFHRAGIPYYPKFTAAVPFTPVTGARILISPSLSEEKKKEVILSLLSALKELGKEEGVSSLHVLFCKEDELKLGENAGYVPRLSHQYHWFNRGFETFEDYLSTLVKERRKTIRQERKKVNSLGLTIETLTGNSIEEKHHSIFYRFYEDTHSRKWGQAYLNRAFFQKIFEVMKHRIHLVLASDASGRPVGGSFNFWRDDYLFGRYWGALEQIPNLHFECCYYQLIDYAIKNKMKRVEAGAQGEHKFLRGYEAVPMHSLHYIYHESGSKAIYDYLEREIKMEEQNIQEYNSHSPIKSLREGT</sequence>
<dbReference type="GO" id="GO:0016740">
    <property type="term" value="F:transferase activity"/>
    <property type="evidence" value="ECO:0007669"/>
    <property type="project" value="UniProtKB-KW"/>
</dbReference>
<dbReference type="AlphaFoldDB" id="A0A4R9M1T5"/>
<comment type="caution">
    <text evidence="1">The sequence shown here is derived from an EMBL/GenBank/DDBJ whole genome shotgun (WGS) entry which is preliminary data.</text>
</comment>
<protein>
    <submittedName>
        <fullName evidence="1">N-acetyltransferase</fullName>
    </submittedName>
</protein>
<dbReference type="InterPro" id="IPR007434">
    <property type="entry name" value="FemAB-like"/>
</dbReference>
<gene>
    <name evidence="1" type="ORF">EHS15_15165</name>
</gene>
<name>A0A4R9M1T5_9LEPT</name>
<evidence type="ECO:0000313" key="2">
    <source>
        <dbReference type="Proteomes" id="UP000298058"/>
    </source>
</evidence>
<dbReference type="OrthoDB" id="9776898at2"/>
<accession>A0A4R9M1T5</accession>
<dbReference type="PANTHER" id="PTHR47017:SF1">
    <property type="entry name" value="ACYL-COA"/>
    <property type="match status" value="1"/>
</dbReference>
<dbReference type="Proteomes" id="UP000298058">
    <property type="component" value="Unassembled WGS sequence"/>
</dbReference>
<reference evidence="1" key="1">
    <citation type="journal article" date="2019" name="PLoS Negl. Trop. Dis.">
        <title>Revisiting the worldwide diversity of Leptospira species in the environment.</title>
        <authorList>
            <person name="Vincent A.T."/>
            <person name="Schiettekatte O."/>
            <person name="Bourhy P."/>
            <person name="Veyrier F.J."/>
            <person name="Picardeau M."/>
        </authorList>
    </citation>
    <scope>NUCLEOTIDE SEQUENCE [LARGE SCALE GENOMIC DNA]</scope>
    <source>
        <strain evidence="1">201300427</strain>
    </source>
</reference>